<dbReference type="SUPFAM" id="SSF52540">
    <property type="entry name" value="P-loop containing nucleoside triphosphate hydrolases"/>
    <property type="match status" value="1"/>
</dbReference>
<dbReference type="GO" id="GO:0005524">
    <property type="term" value="F:ATP binding"/>
    <property type="evidence" value="ECO:0007669"/>
    <property type="project" value="InterPro"/>
</dbReference>
<dbReference type="Gene3D" id="3.40.50.300">
    <property type="entry name" value="P-loop containing nucleotide triphosphate hydrolases"/>
    <property type="match status" value="1"/>
</dbReference>
<sequence length="710" mass="80296">MSDSIEMNYYEPETTTWTVNLDGRYMSAVQNYLLADGIPLEGVTRIVSNAAQTLSYCPYPEGNGTCQKTGIVIGKVQSGKTSNFISITALAFDNNYDIVIVFGGTKKPLVKQNRDRIKEYFEATKDVLVLDTTDFKDQLTAQKMHQFNKMNKKVVVVALKSPTQINYIADNIFSDPTLAEKPVLIIDDEGDEASLNTLVKKGKKSSTYKAIENLKARLNRHCFLSITATPQANLLIDTLDVLSPDFGVLVDPGNGYCGLDVYHSDNKYTKKIPDNETSLLDDGIPQSFIEAISMFFVACAIYKNRGMKPGDKLSMLVHPSQLKADHEKVFNKVEGLINDWCQKSENKRDIAYGSLKRILVAAYCEYEKAGVQGLPSFDSLEDDIIQAMNVCGRHKVNGDSVPKGADEIYDYNIYVGGTMLGRGLTLKGLAITYIIRTAKGVSTVDTVQQRARWFGYKMKYLDLCRIFAVGKIIREFQEIRDHEEDLWETVRAAKCQGTNFKNMARIFALSDDLKMTRSSVAKTENYTFKFWNKQREFQDVQEYIDSNKAILATVRAEQKDQIKVERFGDGAPFVIVPNMDFDYVKERIFDKFCFAAGEKFNQSVISKLDILLKRKNLQPKVDIIWMRDGTFSEHSIDCGHIPNYSVGRRPKSLEKPPVYLGDDYQFVSEDTMQLQIHEIRDTITNVDSPTLAFYIPKSVIEKLTNLVIQA</sequence>
<evidence type="ECO:0000259" key="1">
    <source>
        <dbReference type="Pfam" id="PF04851"/>
    </source>
</evidence>
<dbReference type="RefSeq" id="WP_435143534.1">
    <property type="nucleotide sequence ID" value="NZ_CP170812.1"/>
</dbReference>
<dbReference type="InterPro" id="IPR006935">
    <property type="entry name" value="Helicase/UvrB_N"/>
</dbReference>
<evidence type="ECO:0000313" key="3">
    <source>
        <dbReference type="EMBL" id="MBS5688074.1"/>
    </source>
</evidence>
<reference evidence="3" key="1">
    <citation type="submission" date="2021-02" db="EMBL/GenBank/DDBJ databases">
        <title>Infant gut strain persistence is associated with maternal origin, phylogeny, and functional potential including surface adhesion and iron acquisition.</title>
        <authorList>
            <person name="Lou Y.C."/>
        </authorList>
    </citation>
    <scope>NUCLEOTIDE SEQUENCE</scope>
    <source>
        <strain evidence="3">L3_101_367G1_dasL3_101_367G1_metabat.metabat.26</strain>
    </source>
</reference>
<dbReference type="EMBL" id="JAGZAM010000014">
    <property type="protein sequence ID" value="MBS5688074.1"/>
    <property type="molecule type" value="Genomic_DNA"/>
</dbReference>
<dbReference type="AlphaFoldDB" id="A0A943FRL4"/>
<proteinExistence type="predicted"/>
<dbReference type="InterPro" id="IPR018310">
    <property type="entry name" value="Put_endonuclease_Z1-dom"/>
</dbReference>
<gene>
    <name evidence="3" type="ORF">KHW66_08695</name>
</gene>
<accession>A0A943FRL4</accession>
<evidence type="ECO:0000259" key="2">
    <source>
        <dbReference type="Pfam" id="PF10593"/>
    </source>
</evidence>
<evidence type="ECO:0000313" key="4">
    <source>
        <dbReference type="Proteomes" id="UP000733372"/>
    </source>
</evidence>
<dbReference type="Pfam" id="PF04851">
    <property type="entry name" value="ResIII"/>
    <property type="match status" value="1"/>
</dbReference>
<dbReference type="Pfam" id="PF10593">
    <property type="entry name" value="Z1"/>
    <property type="match status" value="1"/>
</dbReference>
<dbReference type="InterPro" id="IPR027417">
    <property type="entry name" value="P-loop_NTPase"/>
</dbReference>
<feature type="domain" description="Putative endonuclease Z1" evidence="2">
    <location>
        <begin position="288"/>
        <end position="503"/>
    </location>
</feature>
<comment type="caution">
    <text evidence="3">The sequence shown here is derived from an EMBL/GenBank/DDBJ whole genome shotgun (WGS) entry which is preliminary data.</text>
</comment>
<dbReference type="Proteomes" id="UP000733372">
    <property type="component" value="Unassembled WGS sequence"/>
</dbReference>
<dbReference type="GO" id="GO:0016787">
    <property type="term" value="F:hydrolase activity"/>
    <property type="evidence" value="ECO:0007669"/>
    <property type="project" value="InterPro"/>
</dbReference>
<dbReference type="GO" id="GO:0003677">
    <property type="term" value="F:DNA binding"/>
    <property type="evidence" value="ECO:0007669"/>
    <property type="project" value="InterPro"/>
</dbReference>
<protein>
    <recommendedName>
        <fullName evidence="5">Endonuclease Z1 domain-containing protein</fullName>
    </recommendedName>
</protein>
<feature type="domain" description="Helicase/UvrB N-terminal" evidence="1">
    <location>
        <begin position="67"/>
        <end position="231"/>
    </location>
</feature>
<organism evidence="3 4">
    <name type="scientific">Faecalibacterium prausnitzii</name>
    <dbReference type="NCBI Taxonomy" id="853"/>
    <lineage>
        <taxon>Bacteria</taxon>
        <taxon>Bacillati</taxon>
        <taxon>Bacillota</taxon>
        <taxon>Clostridia</taxon>
        <taxon>Eubacteriales</taxon>
        <taxon>Oscillospiraceae</taxon>
        <taxon>Faecalibacterium</taxon>
    </lineage>
</organism>
<evidence type="ECO:0008006" key="5">
    <source>
        <dbReference type="Google" id="ProtNLM"/>
    </source>
</evidence>
<name>A0A943FRL4_9FIRM</name>